<dbReference type="KEGG" id="bpb:bpr_III048"/>
<dbReference type="Gene3D" id="2.40.50.180">
    <property type="entry name" value="CheA-289, Domain 4"/>
    <property type="match status" value="1"/>
</dbReference>
<accession>E0S2V5</accession>
<sequence>MAELAVYKNENRDEKKYIVFNISKENYGIDISSVNSIIEMPQITNVPRSPEYYRGIINLRGEIIPVISLRRKMSLEDDTFTSSSRIIITDIEDDKQVGLIVDEVKEVVAIPDEEIKEPSPFLKGSDSLIKGVGQKDDDLISVFNLDVLV</sequence>
<name>E0S2V5_BUTPB</name>
<dbReference type="PROSITE" id="PS50851">
    <property type="entry name" value="CHEW"/>
    <property type="match status" value="1"/>
</dbReference>
<dbReference type="Gene3D" id="2.30.30.40">
    <property type="entry name" value="SH3 Domains"/>
    <property type="match status" value="1"/>
</dbReference>
<dbReference type="eggNOG" id="COG0835">
    <property type="taxonomic scope" value="Bacteria"/>
</dbReference>
<dbReference type="InterPro" id="IPR002545">
    <property type="entry name" value="CheW-lke_dom"/>
</dbReference>
<dbReference type="PANTHER" id="PTHR22617">
    <property type="entry name" value="CHEMOTAXIS SENSOR HISTIDINE KINASE-RELATED"/>
    <property type="match status" value="1"/>
</dbReference>
<dbReference type="SUPFAM" id="SSF50341">
    <property type="entry name" value="CheW-like"/>
    <property type="match status" value="1"/>
</dbReference>
<protein>
    <submittedName>
        <fullName evidence="2">Chemotaxis protein CheW family</fullName>
    </submittedName>
</protein>
<dbReference type="HOGENOM" id="CLU_048995_3_1_9"/>
<dbReference type="AlphaFoldDB" id="E0S2V5"/>
<proteinExistence type="predicted"/>
<dbReference type="RefSeq" id="WP_013282389.1">
    <property type="nucleotide sequence ID" value="NC_014388.1"/>
</dbReference>
<evidence type="ECO:0000313" key="2">
    <source>
        <dbReference type="EMBL" id="ADL35737.1"/>
    </source>
</evidence>
<organism evidence="2 3">
    <name type="scientific">Butyrivibrio proteoclasticus (strain ATCC 51982 / DSM 14932 / B316)</name>
    <name type="common">Clostridium proteoclasticum</name>
    <dbReference type="NCBI Taxonomy" id="515622"/>
    <lineage>
        <taxon>Bacteria</taxon>
        <taxon>Bacillati</taxon>
        <taxon>Bacillota</taxon>
        <taxon>Clostridia</taxon>
        <taxon>Lachnospirales</taxon>
        <taxon>Lachnospiraceae</taxon>
        <taxon>Butyrivibrio</taxon>
    </lineage>
</organism>
<dbReference type="InterPro" id="IPR039315">
    <property type="entry name" value="CheW"/>
</dbReference>
<dbReference type="InterPro" id="IPR036061">
    <property type="entry name" value="CheW-like_dom_sf"/>
</dbReference>
<dbReference type="GO" id="GO:0007165">
    <property type="term" value="P:signal transduction"/>
    <property type="evidence" value="ECO:0007669"/>
    <property type="project" value="InterPro"/>
</dbReference>
<feature type="domain" description="CheW-like" evidence="1">
    <location>
        <begin position="14"/>
        <end position="149"/>
    </location>
</feature>
<gene>
    <name evidence="2" type="ordered locus">bpr_III048</name>
</gene>
<dbReference type="PANTHER" id="PTHR22617:SF23">
    <property type="entry name" value="CHEMOTAXIS PROTEIN CHEW"/>
    <property type="match status" value="1"/>
</dbReference>
<dbReference type="Proteomes" id="UP000001299">
    <property type="component" value="Chromosome 2"/>
</dbReference>
<dbReference type="GO" id="GO:0005829">
    <property type="term" value="C:cytosol"/>
    <property type="evidence" value="ECO:0007669"/>
    <property type="project" value="TreeGrafter"/>
</dbReference>
<dbReference type="EMBL" id="CP001811">
    <property type="protein sequence ID" value="ADL35737.1"/>
    <property type="molecule type" value="Genomic_DNA"/>
</dbReference>
<evidence type="ECO:0000259" key="1">
    <source>
        <dbReference type="PROSITE" id="PS50851"/>
    </source>
</evidence>
<dbReference type="Pfam" id="PF01584">
    <property type="entry name" value="CheW"/>
    <property type="match status" value="1"/>
</dbReference>
<reference evidence="2 3" key="1">
    <citation type="journal article" date="2010" name="PLoS ONE">
        <title>The glycobiome of the rumen bacterium Butyrivibrio proteoclasticus B316(T) highlights adaptation to a polysaccharide-rich environment.</title>
        <authorList>
            <person name="Kelly W.J."/>
            <person name="Leahy S.C."/>
            <person name="Altermann E."/>
            <person name="Yeoman C.J."/>
            <person name="Dunne J.C."/>
            <person name="Kong Z."/>
            <person name="Pacheco D.M."/>
            <person name="Li D."/>
            <person name="Noel S.J."/>
            <person name="Moon C.D."/>
            <person name="Cookson A.L."/>
            <person name="Attwood G.T."/>
        </authorList>
    </citation>
    <scope>NUCLEOTIDE SEQUENCE [LARGE SCALE GENOMIC DNA]</scope>
    <source>
        <strain evidence="3">ATCC 51982 / DSM 14932 / B316</strain>
    </source>
</reference>
<dbReference type="SMART" id="SM00260">
    <property type="entry name" value="CheW"/>
    <property type="match status" value="1"/>
</dbReference>
<dbReference type="STRING" id="515622.bpr_III048"/>
<keyword evidence="3" id="KW-1185">Reference proteome</keyword>
<dbReference type="GO" id="GO:0006935">
    <property type="term" value="P:chemotaxis"/>
    <property type="evidence" value="ECO:0007669"/>
    <property type="project" value="InterPro"/>
</dbReference>
<evidence type="ECO:0000313" key="3">
    <source>
        <dbReference type="Proteomes" id="UP000001299"/>
    </source>
</evidence>